<evidence type="ECO:0000256" key="8">
    <source>
        <dbReference type="RuleBase" id="RU003679"/>
    </source>
</evidence>
<dbReference type="PRINTS" id="PR00742">
    <property type="entry name" value="GLHYDRLASE35"/>
</dbReference>
<dbReference type="EC" id="3.2.1.23" evidence="3"/>
<dbReference type="Pfam" id="PF13363">
    <property type="entry name" value="BetaGal_dom3"/>
    <property type="match status" value="1"/>
</dbReference>
<dbReference type="InterPro" id="IPR031330">
    <property type="entry name" value="Gly_Hdrlase_35_cat"/>
</dbReference>
<evidence type="ECO:0000256" key="6">
    <source>
        <dbReference type="ARBA" id="ARBA00023180"/>
    </source>
</evidence>
<evidence type="ECO:0000313" key="11">
    <source>
        <dbReference type="Proteomes" id="UP000245771"/>
    </source>
</evidence>
<evidence type="ECO:0000256" key="3">
    <source>
        <dbReference type="ARBA" id="ARBA00012756"/>
    </source>
</evidence>
<accession>A0A316V1R3</accession>
<dbReference type="SUPFAM" id="SSF51445">
    <property type="entry name" value="(Trans)glycosidases"/>
    <property type="match status" value="1"/>
</dbReference>
<dbReference type="Gene3D" id="2.102.20.10">
    <property type="entry name" value="Beta-galactosidase, domain 2"/>
    <property type="match status" value="1"/>
</dbReference>
<dbReference type="EMBL" id="KZ819609">
    <property type="protein sequence ID" value="PWN31412.1"/>
    <property type="molecule type" value="Genomic_DNA"/>
</dbReference>
<dbReference type="Gene3D" id="2.60.390.10">
    <property type="entry name" value="Beta-galactosidase, domain 3"/>
    <property type="match status" value="1"/>
</dbReference>
<name>A0A316V1R3_9BASI</name>
<comment type="catalytic activity">
    <reaction evidence="1">
        <text>Hydrolysis of terminal non-reducing beta-D-galactose residues in beta-D-galactosides.</text>
        <dbReference type="EC" id="3.2.1.23"/>
    </reaction>
</comment>
<dbReference type="RefSeq" id="XP_025351714.1">
    <property type="nucleotide sequence ID" value="XM_025496112.1"/>
</dbReference>
<organism evidence="10 11">
    <name type="scientific">Meira miltonrushii</name>
    <dbReference type="NCBI Taxonomy" id="1280837"/>
    <lineage>
        <taxon>Eukaryota</taxon>
        <taxon>Fungi</taxon>
        <taxon>Dikarya</taxon>
        <taxon>Basidiomycota</taxon>
        <taxon>Ustilaginomycotina</taxon>
        <taxon>Exobasidiomycetes</taxon>
        <taxon>Exobasidiales</taxon>
        <taxon>Brachybasidiaceae</taxon>
        <taxon>Meira</taxon>
    </lineage>
</organism>
<dbReference type="SMART" id="SM01029">
    <property type="entry name" value="BetaGal_dom2"/>
    <property type="match status" value="1"/>
</dbReference>
<dbReference type="InterPro" id="IPR036833">
    <property type="entry name" value="BetaGal_dom3_sf"/>
</dbReference>
<evidence type="ECO:0000259" key="9">
    <source>
        <dbReference type="SMART" id="SM01029"/>
    </source>
</evidence>
<reference evidence="10 11" key="1">
    <citation type="journal article" date="2018" name="Mol. Biol. Evol.">
        <title>Broad Genomic Sampling Reveals a Smut Pathogenic Ancestry of the Fungal Clade Ustilaginomycotina.</title>
        <authorList>
            <person name="Kijpornyongpan T."/>
            <person name="Mondo S.J."/>
            <person name="Barry K."/>
            <person name="Sandor L."/>
            <person name="Lee J."/>
            <person name="Lipzen A."/>
            <person name="Pangilinan J."/>
            <person name="LaButti K."/>
            <person name="Hainaut M."/>
            <person name="Henrissat B."/>
            <person name="Grigoriev I.V."/>
            <person name="Spatafora J.W."/>
            <person name="Aime M.C."/>
        </authorList>
    </citation>
    <scope>NUCLEOTIDE SEQUENCE [LARGE SCALE GENOMIC DNA]</scope>
    <source>
        <strain evidence="10 11">MCA 3882</strain>
    </source>
</reference>
<dbReference type="PANTHER" id="PTHR23421">
    <property type="entry name" value="BETA-GALACTOSIDASE RELATED"/>
    <property type="match status" value="1"/>
</dbReference>
<dbReference type="STRING" id="1280837.A0A316V1R3"/>
<evidence type="ECO:0000313" key="10">
    <source>
        <dbReference type="EMBL" id="PWN31412.1"/>
    </source>
</evidence>
<keyword evidence="4" id="KW-0732">Signal</keyword>
<dbReference type="SUPFAM" id="SSF117100">
    <property type="entry name" value="Beta-galactosidase LacA, domain 3"/>
    <property type="match status" value="1"/>
</dbReference>
<dbReference type="InterPro" id="IPR025300">
    <property type="entry name" value="BetaGal_jelly_roll_dom"/>
</dbReference>
<proteinExistence type="inferred from homology"/>
<keyword evidence="6" id="KW-0325">Glycoprotein</keyword>
<dbReference type="Pfam" id="PF10435">
    <property type="entry name" value="BetaGal_dom2"/>
    <property type="match status" value="1"/>
</dbReference>
<dbReference type="InterPro" id="IPR025972">
    <property type="entry name" value="BetaGal_dom3"/>
</dbReference>
<dbReference type="Gene3D" id="2.60.120.260">
    <property type="entry name" value="Galactose-binding domain-like"/>
    <property type="match status" value="2"/>
</dbReference>
<feature type="non-terminal residue" evidence="10">
    <location>
        <position position="992"/>
    </location>
</feature>
<dbReference type="InParanoid" id="A0A316V1R3"/>
<keyword evidence="7" id="KW-0326">Glycosidase</keyword>
<dbReference type="SUPFAM" id="SSF51011">
    <property type="entry name" value="Glycosyl hydrolase domain"/>
    <property type="match status" value="1"/>
</dbReference>
<dbReference type="InterPro" id="IPR037110">
    <property type="entry name" value="Betagal_dom2_sf"/>
</dbReference>
<dbReference type="OrthoDB" id="1657402at2759"/>
<dbReference type="GO" id="GO:0004565">
    <property type="term" value="F:beta-galactosidase activity"/>
    <property type="evidence" value="ECO:0007669"/>
    <property type="project" value="UniProtKB-EC"/>
</dbReference>
<dbReference type="GeneID" id="37017893"/>
<dbReference type="SUPFAM" id="SSF49785">
    <property type="entry name" value="Galactose-binding domain-like"/>
    <property type="match status" value="2"/>
</dbReference>
<dbReference type="Gene3D" id="3.20.20.80">
    <property type="entry name" value="Glycosidases"/>
    <property type="match status" value="1"/>
</dbReference>
<evidence type="ECO:0000256" key="7">
    <source>
        <dbReference type="ARBA" id="ARBA00023295"/>
    </source>
</evidence>
<keyword evidence="11" id="KW-1185">Reference proteome</keyword>
<dbReference type="InterPro" id="IPR018954">
    <property type="entry name" value="Betagal_dom2"/>
</dbReference>
<keyword evidence="5" id="KW-0378">Hydrolase</keyword>
<comment type="similarity">
    <text evidence="2 8">Belongs to the glycosyl hydrolase 35 family.</text>
</comment>
<sequence length="992" mass="106854">VSWDKNTFTIAGEKLHINSFEFHPWRLPVPKLWRDPLQKLKAAGYNTVSIYTHWALIMPSPDASSVSLDAPANQLAEFLTIAKEVGLFVILRPGPYINAETTGGGMPGWVQNLDTELRTNTTVFDNAWAPYMKAIVDAAVPFQIKAGSSDNSIDTSGGTLLGVQVENEFSDDQAQSEYFTQIMDFYRANGVNVPTTFNALSGTDDYDNNTQLDIWGQDSYPQGFNCANPTKWSAVSNYTDLNQLRPSNPASIPEFQGGSYDAWGGSTYDACASLTNSSFVRVFDKSALGDGVKFLSRYMGYGGTNWGNLAFGGLVYTSYDYGAGLNEKRIIREKLRESTLLGSFLQSFPSFSNSDVQLEGTNLGISQQSEDIAVSHLKQIDGGNTSWYLVRHGDSTSSSIATFRLDVDMGNGNTTTIPQQGKMSLIGRDAIMVPVNAPFPSSGLTLNYSTSDVTFMGTVGQQDVMVLHGFAGYTYEFALAGGLTANSTDSSVKIQQVGIGATIQWTPAQNAAQNVQVKTSDGKQVLIRLVDIEYAQALGFPSTASVATLDGILGRGDRVVVHGAYHIANATLSSDGSTLALAGSLNGTSASNLDIIAPESVKQVTFNGGKPTSSSSNDQSLQASFAAAPQDVLSYEAPALSNWKYQDSLPEIQSGFKPDSNWQSANLTKTPNAWFASANTTNVLFADAYGFHSGGAILWQGRFNGSSVQADQLQVNYIGGKFFSSSTFLNGKFVGATNVPSDSTEASATFTLNIDMFVDGENVFTVLMDSTGLQEDGGTVTNVSGYQYPQEDTKQPRGILTFDILSGGKAQTDLKLDWIVTGNQGGQNLLDKVRGPLNEGGFYGERQGWHLPGFDDSKWSTTDPTTTEGGVNGSSVRFYRTSVSLNIPDGYDVPISMVYGGNASDSSQTWKSLFFINGWQYGKRFVQFGPQTNFPIPPGILDPKGDNTIAVALWSPDSKGATLPKLSLEKQGVFVGPVDYSVNNPTYQQVRG</sequence>
<dbReference type="GO" id="GO:0005975">
    <property type="term" value="P:carbohydrate metabolic process"/>
    <property type="evidence" value="ECO:0007669"/>
    <property type="project" value="InterPro"/>
</dbReference>
<evidence type="ECO:0000256" key="2">
    <source>
        <dbReference type="ARBA" id="ARBA00009809"/>
    </source>
</evidence>
<evidence type="ECO:0000256" key="5">
    <source>
        <dbReference type="ARBA" id="ARBA00022801"/>
    </source>
</evidence>
<dbReference type="Pfam" id="PF01301">
    <property type="entry name" value="Glyco_hydro_35"/>
    <property type="match status" value="1"/>
</dbReference>
<dbReference type="InterPro" id="IPR008979">
    <property type="entry name" value="Galactose-bd-like_sf"/>
</dbReference>
<dbReference type="Proteomes" id="UP000245771">
    <property type="component" value="Unassembled WGS sequence"/>
</dbReference>
<protein>
    <recommendedName>
        <fullName evidence="3">beta-galactosidase</fullName>
        <ecNumber evidence="3">3.2.1.23</ecNumber>
    </recommendedName>
</protein>
<dbReference type="Pfam" id="PF13364">
    <property type="entry name" value="BetaGal_ABD2"/>
    <property type="match status" value="2"/>
</dbReference>
<evidence type="ECO:0000256" key="4">
    <source>
        <dbReference type="ARBA" id="ARBA00022729"/>
    </source>
</evidence>
<dbReference type="InterPro" id="IPR001944">
    <property type="entry name" value="Glycoside_Hdrlase_35"/>
</dbReference>
<dbReference type="AlphaFoldDB" id="A0A316V1R3"/>
<feature type="domain" description="Beta-galactosidase" evidence="9">
    <location>
        <begin position="352"/>
        <end position="538"/>
    </location>
</feature>
<gene>
    <name evidence="10" type="ORF">FA14DRAFT_115487</name>
</gene>
<dbReference type="InterPro" id="IPR017853">
    <property type="entry name" value="GH"/>
</dbReference>
<evidence type="ECO:0000256" key="1">
    <source>
        <dbReference type="ARBA" id="ARBA00001412"/>
    </source>
</evidence>
<feature type="non-terminal residue" evidence="10">
    <location>
        <position position="1"/>
    </location>
</feature>